<sequence>MHVSSYEHMQDLVARYLDRGRALSVIDIGSQDVNGSYRPLFEHPGWSYTGVDLEAGNNVDVVLASPYRLPMATRSVDVVVSGQAFEHVEFFWVTWLEMLRVLKPGGLILLIAPSRGYEHRYPQDCWRFYPDAWRALAKFGACELVEVTTDWAPHPDPSSADWGDTVGVFRKPPMRWFHRARRMMGAWGLRQLVQDVDRGTP</sequence>
<dbReference type="EMBL" id="JRKJ01000001">
    <property type="protein sequence ID" value="KGQ20800.1"/>
    <property type="molecule type" value="Genomic_DNA"/>
</dbReference>
<evidence type="ECO:0000313" key="3">
    <source>
        <dbReference type="Proteomes" id="UP000030518"/>
    </source>
</evidence>
<dbReference type="GO" id="GO:0008757">
    <property type="term" value="F:S-adenosylmethionine-dependent methyltransferase activity"/>
    <property type="evidence" value="ECO:0007669"/>
    <property type="project" value="InterPro"/>
</dbReference>
<dbReference type="eggNOG" id="COG2226">
    <property type="taxonomic scope" value="Bacteria"/>
</dbReference>
<protein>
    <submittedName>
        <fullName evidence="2">Methyltransferase type 11</fullName>
    </submittedName>
</protein>
<feature type="domain" description="Methyltransferase type 11" evidence="1">
    <location>
        <begin position="34"/>
        <end position="109"/>
    </location>
</feature>
<evidence type="ECO:0000259" key="1">
    <source>
        <dbReference type="Pfam" id="PF08241"/>
    </source>
</evidence>
<dbReference type="InterPro" id="IPR029063">
    <property type="entry name" value="SAM-dependent_MTases_sf"/>
</dbReference>
<gene>
    <name evidence="2" type="ORF">LF41_7</name>
</gene>
<proteinExistence type="predicted"/>
<dbReference type="OrthoDB" id="9816424at2"/>
<dbReference type="InterPro" id="IPR013216">
    <property type="entry name" value="Methyltransf_11"/>
</dbReference>
<dbReference type="PATRIC" id="fig|1300345.3.peg.7"/>
<dbReference type="AlphaFoldDB" id="A0A0A2WR74"/>
<keyword evidence="2" id="KW-0808">Transferase</keyword>
<dbReference type="SUPFAM" id="SSF53335">
    <property type="entry name" value="S-adenosyl-L-methionine-dependent methyltransferases"/>
    <property type="match status" value="1"/>
</dbReference>
<reference evidence="2 3" key="1">
    <citation type="submission" date="2014-09" db="EMBL/GenBank/DDBJ databases">
        <title>Genome sequences of Lysobacter dokdonensis DS-58.</title>
        <authorList>
            <person name="Kim J.F."/>
            <person name="Kwak M.-J."/>
        </authorList>
    </citation>
    <scope>NUCLEOTIDE SEQUENCE [LARGE SCALE GENOMIC DNA]</scope>
    <source>
        <strain evidence="2 3">DS-58</strain>
    </source>
</reference>
<keyword evidence="3" id="KW-1185">Reference proteome</keyword>
<dbReference type="STRING" id="1300345.LF41_7"/>
<keyword evidence="2" id="KW-0489">Methyltransferase</keyword>
<dbReference type="GO" id="GO:0032259">
    <property type="term" value="P:methylation"/>
    <property type="evidence" value="ECO:0007669"/>
    <property type="project" value="UniProtKB-KW"/>
</dbReference>
<organism evidence="2 3">
    <name type="scientific">Lysobacter dokdonensis DS-58</name>
    <dbReference type="NCBI Taxonomy" id="1300345"/>
    <lineage>
        <taxon>Bacteria</taxon>
        <taxon>Pseudomonadati</taxon>
        <taxon>Pseudomonadota</taxon>
        <taxon>Gammaproteobacteria</taxon>
        <taxon>Lysobacterales</taxon>
        <taxon>Lysobacteraceae</taxon>
        <taxon>Noviluteimonas</taxon>
    </lineage>
</organism>
<evidence type="ECO:0000313" key="2">
    <source>
        <dbReference type="EMBL" id="KGQ20800.1"/>
    </source>
</evidence>
<dbReference type="Pfam" id="PF08241">
    <property type="entry name" value="Methyltransf_11"/>
    <property type="match status" value="1"/>
</dbReference>
<comment type="caution">
    <text evidence="2">The sequence shown here is derived from an EMBL/GenBank/DDBJ whole genome shotgun (WGS) entry which is preliminary data.</text>
</comment>
<dbReference type="CDD" id="cd02440">
    <property type="entry name" value="AdoMet_MTases"/>
    <property type="match status" value="1"/>
</dbReference>
<dbReference type="Proteomes" id="UP000030518">
    <property type="component" value="Unassembled WGS sequence"/>
</dbReference>
<name>A0A0A2WR74_9GAMM</name>
<accession>A0A0A2WR74</accession>
<dbReference type="RefSeq" id="WP_084073173.1">
    <property type="nucleotide sequence ID" value="NZ_JRKJ01000001.1"/>
</dbReference>
<dbReference type="Gene3D" id="3.40.50.150">
    <property type="entry name" value="Vaccinia Virus protein VP39"/>
    <property type="match status" value="1"/>
</dbReference>